<dbReference type="GeneID" id="24423110"/>
<reference evidence="1 2" key="3">
    <citation type="journal article" date="2016" name="Sci. Rep.">
        <title>Genome-wide diversity and gene expression profiling of Babesia microti isolates identify polymorphic genes that mediate host-pathogen interactions.</title>
        <authorList>
            <person name="Silva J.C."/>
            <person name="Cornillot E."/>
            <person name="McCracken C."/>
            <person name="Usmani-Brown S."/>
            <person name="Dwivedi A."/>
            <person name="Ifeonu O.O."/>
            <person name="Crabtree J."/>
            <person name="Gotia H.T."/>
            <person name="Virji A.Z."/>
            <person name="Reynes C."/>
            <person name="Colinge J."/>
            <person name="Kumar V."/>
            <person name="Lawres L."/>
            <person name="Pazzi J.E."/>
            <person name="Pablo J.V."/>
            <person name="Hung C."/>
            <person name="Brancato J."/>
            <person name="Kumari P."/>
            <person name="Orvis J."/>
            <person name="Tretina K."/>
            <person name="Chibucos M."/>
            <person name="Ott S."/>
            <person name="Sadzewicz L."/>
            <person name="Sengamalay N."/>
            <person name="Shetty A.C."/>
            <person name="Su Q."/>
            <person name="Tallon L."/>
            <person name="Fraser C.M."/>
            <person name="Frutos R."/>
            <person name="Molina D.M."/>
            <person name="Krause P.J."/>
            <person name="Ben Mamoun C."/>
        </authorList>
    </citation>
    <scope>NUCLEOTIDE SEQUENCE [LARGE SCALE GENOMIC DNA]</scope>
    <source>
        <strain evidence="1 2">RI</strain>
    </source>
</reference>
<dbReference type="Proteomes" id="UP000002899">
    <property type="component" value="Chromosome I"/>
</dbReference>
<gene>
    <name evidence="1" type="ORF">BMR1_01G00150</name>
</gene>
<dbReference type="AlphaFoldDB" id="A0A1N6LW83"/>
<organism evidence="1 2">
    <name type="scientific">Babesia microti (strain RI)</name>
    <dbReference type="NCBI Taxonomy" id="1133968"/>
    <lineage>
        <taxon>Eukaryota</taxon>
        <taxon>Sar</taxon>
        <taxon>Alveolata</taxon>
        <taxon>Apicomplexa</taxon>
        <taxon>Aconoidasida</taxon>
        <taxon>Piroplasmida</taxon>
        <taxon>Babesiidae</taxon>
        <taxon>Babesia</taxon>
    </lineage>
</organism>
<dbReference type="OrthoDB" id="365471at2759"/>
<proteinExistence type="predicted"/>
<evidence type="ECO:0000313" key="1">
    <source>
        <dbReference type="EMBL" id="SIO73131.1"/>
    </source>
</evidence>
<name>A0A1N6LW83_BABMR</name>
<accession>A0A1N6LW83</accession>
<dbReference type="RefSeq" id="XP_021337243.1">
    <property type="nucleotide sequence ID" value="XM_021482350.1"/>
</dbReference>
<dbReference type="KEGG" id="bmic:BMR1_01G00150"/>
<sequence length="178" mass="20216">MSIEELEGCVEDKLKQAKSISKQKSNLTIAPELVFDSLHSKTENVRHVYFSGLPLDLCKQVLNVKLEVKERDSIISDLNNQLKEYQKHVQQLTNSIQENFLKYEIAVGTAMKLGLACSMISNAIEHGIDAQKRYFVSQLLEHFDTQVSGELEDVQNLNKIYAVKLAAAKLEILILRRN</sequence>
<dbReference type="EMBL" id="FO082871">
    <property type="protein sequence ID" value="SIO73131.1"/>
    <property type="molecule type" value="Genomic_DNA"/>
</dbReference>
<reference evidence="1 2" key="2">
    <citation type="journal article" date="2013" name="PLoS ONE">
        <title>Whole genome mapping and re-organization of the nuclear and mitochondrial genomes of Babesia microti isolates.</title>
        <authorList>
            <person name="Cornillot E."/>
            <person name="Dassouli A."/>
            <person name="Garg A."/>
            <person name="Pachikara N."/>
            <person name="Randazzo S."/>
            <person name="Depoix D."/>
            <person name="Carcy B."/>
            <person name="Delbecq S."/>
            <person name="Frutos R."/>
            <person name="Silva J.C."/>
            <person name="Sutton R."/>
            <person name="Krause P.J."/>
            <person name="Mamoun C.B."/>
        </authorList>
    </citation>
    <scope>NUCLEOTIDE SEQUENCE [LARGE SCALE GENOMIC DNA]</scope>
    <source>
        <strain evidence="1 2">RI</strain>
    </source>
</reference>
<keyword evidence="2" id="KW-1185">Reference proteome</keyword>
<protein>
    <submittedName>
        <fullName evidence="1">Uncharacterized protein</fullName>
    </submittedName>
</protein>
<dbReference type="VEuPathDB" id="PiroplasmaDB:BMR1_01G00150"/>
<evidence type="ECO:0000313" key="2">
    <source>
        <dbReference type="Proteomes" id="UP000002899"/>
    </source>
</evidence>
<reference evidence="1 2" key="1">
    <citation type="journal article" date="2012" name="Nucleic Acids Res.">
        <title>Sequencing of the smallest Apicomplexan genome from the human pathogen Babesia microti.</title>
        <authorList>
            <person name="Cornillot E."/>
            <person name="Hadj-Kaddour K."/>
            <person name="Dassouli A."/>
            <person name="Noel B."/>
            <person name="Ranwez V."/>
            <person name="Vacherie B."/>
            <person name="Augagneur Y."/>
            <person name="Bres V."/>
            <person name="Duclos A."/>
            <person name="Randazzo S."/>
            <person name="Carcy B."/>
            <person name="Debierre-Grockiego F."/>
            <person name="Delbecq S."/>
            <person name="Moubri-Menage K."/>
            <person name="Shams-Eldin H."/>
            <person name="Usmani-Brown S."/>
            <person name="Bringaud F."/>
            <person name="Wincker P."/>
            <person name="Vivares C.P."/>
            <person name="Schwarz R.T."/>
            <person name="Schetters T.P."/>
            <person name="Krause P.J."/>
            <person name="Gorenflot A."/>
            <person name="Berry V."/>
            <person name="Barbe V."/>
            <person name="Ben Mamoun C."/>
        </authorList>
    </citation>
    <scope>NUCLEOTIDE SEQUENCE [LARGE SCALE GENOMIC DNA]</scope>
    <source>
        <strain evidence="1 2">RI</strain>
    </source>
</reference>